<organism evidence="1">
    <name type="scientific">Amphimedon queenslandica</name>
    <name type="common">Sponge</name>
    <dbReference type="NCBI Taxonomy" id="400682"/>
    <lineage>
        <taxon>Eukaryota</taxon>
        <taxon>Metazoa</taxon>
        <taxon>Porifera</taxon>
        <taxon>Demospongiae</taxon>
        <taxon>Heteroscleromorpha</taxon>
        <taxon>Haplosclerida</taxon>
        <taxon>Niphatidae</taxon>
        <taxon>Amphimedon</taxon>
    </lineage>
</organism>
<proteinExistence type="predicted"/>
<evidence type="ECO:0008006" key="2">
    <source>
        <dbReference type="Google" id="ProtNLM"/>
    </source>
</evidence>
<accession>A0A1X7VIV4</accession>
<dbReference type="InParanoid" id="A0A1X7VIV4"/>
<sequence length="94" mass="10603">RRQISASIGHIGDITSLLSLNVNIMALTATATNKTYKVVCKWLSLHTPKVIGLQPNRSNKVKPMIDLHNFCQDIARELKSLALEYPKTVIFVQW</sequence>
<reference evidence="1" key="1">
    <citation type="submission" date="2017-05" db="UniProtKB">
        <authorList>
            <consortium name="EnsemblMetazoa"/>
        </authorList>
    </citation>
    <scope>IDENTIFICATION</scope>
</reference>
<evidence type="ECO:0000313" key="1">
    <source>
        <dbReference type="EnsemblMetazoa" id="Aqu2.1.40286_001"/>
    </source>
</evidence>
<dbReference type="AlphaFoldDB" id="A0A1X7VIV4"/>
<protein>
    <recommendedName>
        <fullName evidence="2">Helicase ATP-binding domain-containing protein</fullName>
    </recommendedName>
</protein>
<dbReference type="EnsemblMetazoa" id="Aqu2.1.40286_001">
    <property type="protein sequence ID" value="Aqu2.1.40286_001"/>
    <property type="gene ID" value="Aqu2.1.40286"/>
</dbReference>
<name>A0A1X7VIV4_AMPQE</name>